<dbReference type="EMBL" id="CP101189">
    <property type="protein sequence ID" value="UYW00118.1"/>
    <property type="molecule type" value="Genomic_DNA"/>
</dbReference>
<keyword evidence="1" id="KW-0812">Transmembrane</keyword>
<dbReference type="Proteomes" id="UP001163293">
    <property type="component" value="Plasmid unnamed4"/>
</dbReference>
<sequence length="177" mass="18797">MSEVKVGRFFTSARKFKQLIGVMPDGTSIPGGPYTVTQFVVALVVGAVGFLFRALGLWGGNFLVDTFVIAVFAAAAGYGVGKLPVARRSLVHMFTSCLDLFFVDAGGYWRGKPLPSRLVPAKTKTRPEVTVTPTELVKVVHGAANDALREDLAEPETVRANSGGLARIRAVTTSNAA</sequence>
<dbReference type="RefSeq" id="WP_264398882.1">
    <property type="nucleotide sequence ID" value="NZ_CP101183.1"/>
</dbReference>
<evidence type="ECO:0008006" key="4">
    <source>
        <dbReference type="Google" id="ProtNLM"/>
    </source>
</evidence>
<accession>A0AAX3ERT2</accession>
<evidence type="ECO:0000313" key="3">
    <source>
        <dbReference type="Proteomes" id="UP001163293"/>
    </source>
</evidence>
<dbReference type="AlphaFoldDB" id="A0AAX3ERT2"/>
<evidence type="ECO:0000313" key="2">
    <source>
        <dbReference type="EMBL" id="UYW00118.1"/>
    </source>
</evidence>
<proteinExistence type="predicted"/>
<reference evidence="2" key="1">
    <citation type="submission" date="2022-07" db="EMBL/GenBank/DDBJ databases">
        <authorList>
            <person name="Wu T."/>
        </authorList>
    </citation>
    <scope>NUCLEOTIDE SEQUENCE</scope>
    <source>
        <strain evidence="2">SD-1</strain>
        <plasmid evidence="2">unnamed4</plasmid>
    </source>
</reference>
<name>A0AAX3ERT2_PAEUR</name>
<feature type="transmembrane region" description="Helical" evidence="1">
    <location>
        <begin position="62"/>
        <end position="78"/>
    </location>
</feature>
<keyword evidence="2" id="KW-0614">Plasmid</keyword>
<keyword evidence="3" id="KW-1185">Reference proteome</keyword>
<evidence type="ECO:0000256" key="1">
    <source>
        <dbReference type="SAM" id="Phobius"/>
    </source>
</evidence>
<feature type="transmembrane region" description="Helical" evidence="1">
    <location>
        <begin position="36"/>
        <end position="55"/>
    </location>
</feature>
<gene>
    <name evidence="2" type="ORF">NL394_23500</name>
</gene>
<protein>
    <recommendedName>
        <fullName evidence="4">PrgI family protein</fullName>
    </recommendedName>
</protein>
<keyword evidence="1" id="KW-1133">Transmembrane helix</keyword>
<keyword evidence="1" id="KW-0472">Membrane</keyword>
<organism evidence="2 3">
    <name type="scientific">Paenarthrobacter ureafaciens</name>
    <dbReference type="NCBI Taxonomy" id="37931"/>
    <lineage>
        <taxon>Bacteria</taxon>
        <taxon>Bacillati</taxon>
        <taxon>Actinomycetota</taxon>
        <taxon>Actinomycetes</taxon>
        <taxon>Micrococcales</taxon>
        <taxon>Micrococcaceae</taxon>
        <taxon>Paenarthrobacter</taxon>
    </lineage>
</organism>
<geneLocation type="plasmid" evidence="2 3">
    <name>unnamed4</name>
</geneLocation>